<evidence type="ECO:0000313" key="2">
    <source>
        <dbReference type="Proteomes" id="UP000008181"/>
    </source>
</evidence>
<proteinExistence type="predicted"/>
<evidence type="ECO:0000313" key="1">
    <source>
        <dbReference type="EMBL" id="AEO69822.1"/>
    </source>
</evidence>
<dbReference type="GeneID" id="11519496"/>
<keyword evidence="2" id="KW-1185">Reference proteome</keyword>
<name>G2RCN1_THETT</name>
<gene>
    <name evidence="1" type="ORF">THITE_2120586</name>
</gene>
<dbReference type="HOGENOM" id="CLU_1563967_0_0_1"/>
<dbReference type="EMBL" id="CP003013">
    <property type="protein sequence ID" value="AEO69822.1"/>
    <property type="molecule type" value="Genomic_DNA"/>
</dbReference>
<dbReference type="Proteomes" id="UP000008181">
    <property type="component" value="Chromosome 5"/>
</dbReference>
<dbReference type="KEGG" id="ttt:THITE_2120586"/>
<protein>
    <submittedName>
        <fullName evidence="1">Uncharacterized protein</fullName>
    </submittedName>
</protein>
<accession>G2RCN1</accession>
<organism evidence="1 2">
    <name type="scientific">Thermothielavioides terrestris (strain ATCC 38088 / NRRL 8126)</name>
    <name type="common">Thielavia terrestris</name>
    <dbReference type="NCBI Taxonomy" id="578455"/>
    <lineage>
        <taxon>Eukaryota</taxon>
        <taxon>Fungi</taxon>
        <taxon>Dikarya</taxon>
        <taxon>Ascomycota</taxon>
        <taxon>Pezizomycotina</taxon>
        <taxon>Sordariomycetes</taxon>
        <taxon>Sordariomycetidae</taxon>
        <taxon>Sordariales</taxon>
        <taxon>Chaetomiaceae</taxon>
        <taxon>Thermothielavioides</taxon>
        <taxon>Thermothielavioides terrestris</taxon>
    </lineage>
</organism>
<dbReference type="OrthoDB" id="4588327at2759"/>
<sequence length="171" mass="17787">MDDFSKSIAATTSSALSGEAQATAAKIQKAVTAGVVGDGALQARLSGLSARLQVFRLHADQLSRCIADAPVVHPNLGDVLKSSLAESAHALRTVTGRLEPGSDSLDSHAVSAFEALLAAYTRLFVLGTQLLTIETEQEQQAKLASPVAREIVAAAHNASQGVLSFSYAMEN</sequence>
<dbReference type="AlphaFoldDB" id="G2RCN1"/>
<dbReference type="RefSeq" id="XP_003656158.1">
    <property type="nucleotide sequence ID" value="XM_003656110.1"/>
</dbReference>
<reference evidence="1 2" key="1">
    <citation type="journal article" date="2011" name="Nat. Biotechnol.">
        <title>Comparative genomic analysis of the thermophilic biomass-degrading fungi Myceliophthora thermophila and Thielavia terrestris.</title>
        <authorList>
            <person name="Berka R.M."/>
            <person name="Grigoriev I.V."/>
            <person name="Otillar R."/>
            <person name="Salamov A."/>
            <person name="Grimwood J."/>
            <person name="Reid I."/>
            <person name="Ishmael N."/>
            <person name="John T."/>
            <person name="Darmond C."/>
            <person name="Moisan M.-C."/>
            <person name="Henrissat B."/>
            <person name="Coutinho P.M."/>
            <person name="Lombard V."/>
            <person name="Natvig D.O."/>
            <person name="Lindquist E."/>
            <person name="Schmutz J."/>
            <person name="Lucas S."/>
            <person name="Harris P."/>
            <person name="Powlowski J."/>
            <person name="Bellemare A."/>
            <person name="Taylor D."/>
            <person name="Butler G."/>
            <person name="de Vries R.P."/>
            <person name="Allijn I.E."/>
            <person name="van den Brink J."/>
            <person name="Ushinsky S."/>
            <person name="Storms R."/>
            <person name="Powell A.J."/>
            <person name="Paulsen I.T."/>
            <person name="Elbourne L.D.H."/>
            <person name="Baker S.E."/>
            <person name="Magnuson J."/>
            <person name="LaBoissiere S."/>
            <person name="Clutterbuck A.J."/>
            <person name="Martinez D."/>
            <person name="Wogulis M."/>
            <person name="de Leon A.L."/>
            <person name="Rey M.W."/>
            <person name="Tsang A."/>
        </authorList>
    </citation>
    <scope>NUCLEOTIDE SEQUENCE [LARGE SCALE GENOMIC DNA]</scope>
    <source>
        <strain evidence="2">ATCC 38088 / NRRL 8126</strain>
    </source>
</reference>